<accession>A0A7R9G0X9</accession>
<sequence>MAPSGLEEKQVLRERWLQEMFDEAATDSSGCLDERTAISLIQKLSGSGHITTVRIKQKLAEFDQTKLDGRRGTIDSKEFIDMFKEVATRPEIYFLLIRAPDPDSTLNLPVIGTLVYCERGAFDHTATKIRVTLTSCAMLLGVKQGALLGAKQGALLGAKQGALLGAKQGALLGVKHGALLGVKQGALLGVKHGALLGVKQGALLGWLQTRLAVCRPCSQFTRERENTSSVVNKHGWL</sequence>
<dbReference type="SUPFAM" id="SSF47473">
    <property type="entry name" value="EF-hand"/>
    <property type="match status" value="1"/>
</dbReference>
<dbReference type="AlphaFoldDB" id="A0A7R9G0X9"/>
<dbReference type="Gene3D" id="1.10.238.10">
    <property type="entry name" value="EF-hand"/>
    <property type="match status" value="1"/>
</dbReference>
<protein>
    <submittedName>
        <fullName evidence="1">Uncharacterized protein</fullName>
    </submittedName>
</protein>
<dbReference type="InterPro" id="IPR011992">
    <property type="entry name" value="EF-hand-dom_pair"/>
</dbReference>
<dbReference type="EMBL" id="OC002268">
    <property type="protein sequence ID" value="CAD7261551.1"/>
    <property type="molecule type" value="Genomic_DNA"/>
</dbReference>
<gene>
    <name evidence="1" type="ORF">TSIB3V08_LOCUS5684</name>
</gene>
<proteinExistence type="predicted"/>
<organism evidence="1">
    <name type="scientific">Timema shepardi</name>
    <name type="common">Walking stick</name>
    <dbReference type="NCBI Taxonomy" id="629360"/>
    <lineage>
        <taxon>Eukaryota</taxon>
        <taxon>Metazoa</taxon>
        <taxon>Ecdysozoa</taxon>
        <taxon>Arthropoda</taxon>
        <taxon>Hexapoda</taxon>
        <taxon>Insecta</taxon>
        <taxon>Pterygota</taxon>
        <taxon>Neoptera</taxon>
        <taxon>Polyneoptera</taxon>
        <taxon>Phasmatodea</taxon>
        <taxon>Timematodea</taxon>
        <taxon>Timematoidea</taxon>
        <taxon>Timematidae</taxon>
        <taxon>Timema</taxon>
    </lineage>
</organism>
<name>A0A7R9G0X9_TIMSH</name>
<reference evidence="1" key="1">
    <citation type="submission" date="2020-11" db="EMBL/GenBank/DDBJ databases">
        <authorList>
            <person name="Tran Van P."/>
        </authorList>
    </citation>
    <scope>NUCLEOTIDE SEQUENCE</scope>
</reference>
<evidence type="ECO:0000313" key="1">
    <source>
        <dbReference type="EMBL" id="CAD7261551.1"/>
    </source>
</evidence>